<dbReference type="Gene3D" id="3.10.310.70">
    <property type="match status" value="1"/>
</dbReference>
<dbReference type="GO" id="GO:0016810">
    <property type="term" value="F:hydrolase activity, acting on carbon-nitrogen (but not peptide) bonds"/>
    <property type="evidence" value="ECO:0007669"/>
    <property type="project" value="InterPro"/>
</dbReference>
<evidence type="ECO:0000313" key="2">
    <source>
        <dbReference type="EMBL" id="THV14781.1"/>
    </source>
</evidence>
<accession>A0A4S8NFK5</accession>
<sequence>MSSSPSSGGWSTVSTDPLLIRGALVDGVRLDCRAADGRIVALAPGLTTDPGDRILEARGGALLPGLQDHHVHVLAAAATRVSLDLAGGPLPTPIEGSDAADAADRGWLRVVGLGDDDVTRADLDAVWPSRPVRAQHRSGALWVLNSAATAELTEHLTDEERRTGRLWRERGRVAGAAERLTLVAQLAHLGRELAGWGVTGLTDATPDLDAATLEFVRSSVPQRVWSLGAVATDLPRKVVVTDHDDDTWERLRTGVLAARDEGRAVALHAVSRTALALAVAVLGEVGVVPGDRVEHAAVCDDATADRLAELGVVVVTQPSIPARRGRALLEAVDPEDRPWLWRMGGLRARGVDVVLSSDAPYGDPNPWTSIALSSGGLPEAGSPWLADETWDARSALGSYLTAPALPAGPERRVGVGAPADLCLLDGPLDEVLARVAGGGTTAPVRATVIGGRLVAQ</sequence>
<dbReference type="Pfam" id="PF07969">
    <property type="entry name" value="Amidohydro_3"/>
    <property type="match status" value="1"/>
</dbReference>
<reference evidence="2 3" key="1">
    <citation type="journal article" date="2009" name="Int. J. Syst. Evol. Microbiol.">
        <title>Nocardioides caeni sp. nov., isolated from wastewater.</title>
        <authorList>
            <person name="Yoon J.H."/>
            <person name="Kang S.J."/>
            <person name="Park S."/>
            <person name="Kim W."/>
            <person name="Oh T.K."/>
        </authorList>
    </citation>
    <scope>NUCLEOTIDE SEQUENCE [LARGE SCALE GENOMIC DNA]</scope>
    <source>
        <strain evidence="2 3">DSM 23134</strain>
    </source>
</reference>
<dbReference type="Proteomes" id="UP000307087">
    <property type="component" value="Unassembled WGS sequence"/>
</dbReference>
<dbReference type="SUPFAM" id="SSF51556">
    <property type="entry name" value="Metallo-dependent hydrolases"/>
    <property type="match status" value="1"/>
</dbReference>
<evidence type="ECO:0000313" key="3">
    <source>
        <dbReference type="Proteomes" id="UP000307087"/>
    </source>
</evidence>
<dbReference type="SUPFAM" id="SSF51338">
    <property type="entry name" value="Composite domain of metallo-dependent hydrolases"/>
    <property type="match status" value="1"/>
</dbReference>
<organism evidence="2 3">
    <name type="scientific">Nocardioides caeni</name>
    <dbReference type="NCBI Taxonomy" id="574700"/>
    <lineage>
        <taxon>Bacteria</taxon>
        <taxon>Bacillati</taxon>
        <taxon>Actinomycetota</taxon>
        <taxon>Actinomycetes</taxon>
        <taxon>Propionibacteriales</taxon>
        <taxon>Nocardioidaceae</taxon>
        <taxon>Nocardioides</taxon>
    </lineage>
</organism>
<dbReference type="PANTHER" id="PTHR22642">
    <property type="entry name" value="IMIDAZOLONEPROPIONASE"/>
    <property type="match status" value="1"/>
</dbReference>
<keyword evidence="2" id="KW-0378">Hydrolase</keyword>
<dbReference type="Gene3D" id="3.20.20.140">
    <property type="entry name" value="Metal-dependent hydrolases"/>
    <property type="match status" value="2"/>
</dbReference>
<proteinExistence type="predicted"/>
<dbReference type="PANTHER" id="PTHR22642:SF2">
    <property type="entry name" value="PROTEIN LONG AFTER FAR-RED 3"/>
    <property type="match status" value="1"/>
</dbReference>
<dbReference type="AlphaFoldDB" id="A0A4S8NFK5"/>
<dbReference type="InterPro" id="IPR011059">
    <property type="entry name" value="Metal-dep_hydrolase_composite"/>
</dbReference>
<evidence type="ECO:0000259" key="1">
    <source>
        <dbReference type="Pfam" id="PF07969"/>
    </source>
</evidence>
<keyword evidence="3" id="KW-1185">Reference proteome</keyword>
<comment type="caution">
    <text evidence="2">The sequence shown here is derived from an EMBL/GenBank/DDBJ whole genome shotgun (WGS) entry which is preliminary data.</text>
</comment>
<name>A0A4S8NFK5_9ACTN</name>
<dbReference type="InterPro" id="IPR013108">
    <property type="entry name" value="Amidohydro_3"/>
</dbReference>
<dbReference type="EMBL" id="STGW01000004">
    <property type="protein sequence ID" value="THV14781.1"/>
    <property type="molecule type" value="Genomic_DNA"/>
</dbReference>
<dbReference type="Gene3D" id="2.30.40.10">
    <property type="entry name" value="Urease, subunit C, domain 1"/>
    <property type="match status" value="1"/>
</dbReference>
<dbReference type="InterPro" id="IPR032466">
    <property type="entry name" value="Metal_Hydrolase"/>
</dbReference>
<protein>
    <submittedName>
        <fullName evidence="2">Amidohydrolase</fullName>
    </submittedName>
</protein>
<gene>
    <name evidence="2" type="ORF">E9934_09045</name>
</gene>
<feature type="domain" description="Amidohydrolase 3" evidence="1">
    <location>
        <begin position="55"/>
        <end position="454"/>
    </location>
</feature>